<feature type="compositionally biased region" description="Basic and acidic residues" evidence="1">
    <location>
        <begin position="94"/>
        <end position="104"/>
    </location>
</feature>
<protein>
    <submittedName>
        <fullName evidence="2">Uncharacterized protein</fullName>
    </submittedName>
</protein>
<evidence type="ECO:0000313" key="2">
    <source>
        <dbReference type="EMBL" id="KAK0594942.1"/>
    </source>
</evidence>
<reference evidence="2" key="2">
    <citation type="submission" date="2023-06" db="EMBL/GenBank/DDBJ databases">
        <authorList>
            <person name="Swenson N.G."/>
            <person name="Wegrzyn J.L."/>
            <person name="Mcevoy S.L."/>
        </authorList>
    </citation>
    <scope>NUCLEOTIDE SEQUENCE</scope>
    <source>
        <strain evidence="2">NS2018</strain>
        <tissue evidence="2">Leaf</tissue>
    </source>
</reference>
<evidence type="ECO:0000256" key="1">
    <source>
        <dbReference type="SAM" id="MobiDB-lite"/>
    </source>
</evidence>
<feature type="compositionally biased region" description="Basic and acidic residues" evidence="1">
    <location>
        <begin position="153"/>
        <end position="167"/>
    </location>
</feature>
<feature type="compositionally biased region" description="Basic and acidic residues" evidence="1">
    <location>
        <begin position="25"/>
        <end position="34"/>
    </location>
</feature>
<accession>A0AA39VW01</accession>
<comment type="caution">
    <text evidence="2">The sequence shown here is derived from an EMBL/GenBank/DDBJ whole genome shotgun (WGS) entry which is preliminary data.</text>
</comment>
<proteinExistence type="predicted"/>
<dbReference type="Proteomes" id="UP001168877">
    <property type="component" value="Unassembled WGS sequence"/>
</dbReference>
<feature type="region of interest" description="Disordered" evidence="1">
    <location>
        <begin position="153"/>
        <end position="179"/>
    </location>
</feature>
<organism evidence="2 3">
    <name type="scientific">Acer saccharum</name>
    <name type="common">Sugar maple</name>
    <dbReference type="NCBI Taxonomy" id="4024"/>
    <lineage>
        <taxon>Eukaryota</taxon>
        <taxon>Viridiplantae</taxon>
        <taxon>Streptophyta</taxon>
        <taxon>Embryophyta</taxon>
        <taxon>Tracheophyta</taxon>
        <taxon>Spermatophyta</taxon>
        <taxon>Magnoliopsida</taxon>
        <taxon>eudicotyledons</taxon>
        <taxon>Gunneridae</taxon>
        <taxon>Pentapetalae</taxon>
        <taxon>rosids</taxon>
        <taxon>malvids</taxon>
        <taxon>Sapindales</taxon>
        <taxon>Sapindaceae</taxon>
        <taxon>Hippocastanoideae</taxon>
        <taxon>Acereae</taxon>
        <taxon>Acer</taxon>
    </lineage>
</organism>
<keyword evidence="3" id="KW-1185">Reference proteome</keyword>
<dbReference type="AlphaFoldDB" id="A0AA39VW01"/>
<feature type="compositionally biased region" description="Basic and acidic residues" evidence="1">
    <location>
        <begin position="55"/>
        <end position="65"/>
    </location>
</feature>
<gene>
    <name evidence="2" type="ORF">LWI29_002009</name>
</gene>
<sequence>MQNPGELPADEVATQTDNFARSRLKGKEKVREPSEPVSLSHGTPSPRSVVNEPNDAPRDAEEAREPLGAVAPEMLVPPESVLVPSSTGGGAKLRHPDPGSKDPAADLNTRGRHSHKTWYEDEAFHGVDKIPWNSEEEIVKGLESEEVVGFAFSDKEKELGESGADDKRKKRGAGWRQVC</sequence>
<name>A0AA39VW01_ACESA</name>
<dbReference type="EMBL" id="JAUESC010000004">
    <property type="protein sequence ID" value="KAK0594942.1"/>
    <property type="molecule type" value="Genomic_DNA"/>
</dbReference>
<feature type="region of interest" description="Disordered" evidence="1">
    <location>
        <begin position="1"/>
        <end position="114"/>
    </location>
</feature>
<reference evidence="2" key="1">
    <citation type="journal article" date="2022" name="Plant J.">
        <title>Strategies of tolerance reflected in two North American maple genomes.</title>
        <authorList>
            <person name="McEvoy S.L."/>
            <person name="Sezen U.U."/>
            <person name="Trouern-Trend A."/>
            <person name="McMahon S.M."/>
            <person name="Schaberg P.G."/>
            <person name="Yang J."/>
            <person name="Wegrzyn J.L."/>
            <person name="Swenson N.G."/>
        </authorList>
    </citation>
    <scope>NUCLEOTIDE SEQUENCE</scope>
    <source>
        <strain evidence="2">NS2018</strain>
    </source>
</reference>
<evidence type="ECO:0000313" key="3">
    <source>
        <dbReference type="Proteomes" id="UP001168877"/>
    </source>
</evidence>